<dbReference type="GeneID" id="93092141"/>
<dbReference type="Proteomes" id="UP000488776">
    <property type="component" value="Unassembled WGS sequence"/>
</dbReference>
<feature type="region of interest" description="Disordered" evidence="3">
    <location>
        <begin position="215"/>
        <end position="257"/>
    </location>
</feature>
<evidence type="ECO:0000256" key="3">
    <source>
        <dbReference type="SAM" id="MobiDB-lite"/>
    </source>
</evidence>
<evidence type="ECO:0000313" key="4">
    <source>
        <dbReference type="EMBL" id="KAB7487445.1"/>
    </source>
</evidence>
<keyword evidence="2" id="KW-0131">Cell cycle</keyword>
<comment type="caution">
    <text evidence="5">The sequence shown here is derived from an EMBL/GenBank/DDBJ whole genome shotgun (WGS) entry which is preliminary data.</text>
</comment>
<reference evidence="4 10" key="3">
    <citation type="journal article" date="2019" name="Nat. Med.">
        <title>A library of human gut bacterial isolates paired with longitudinal multiomics data enables mechanistic microbiome research.</title>
        <authorList>
            <person name="Poyet M."/>
            <person name="Groussin M."/>
            <person name="Gibbons S.M."/>
            <person name="Avila-Pacheco J."/>
            <person name="Jiang X."/>
            <person name="Kearney S.M."/>
            <person name="Perrotta A.R."/>
            <person name="Berdy B."/>
            <person name="Zhao S."/>
            <person name="Lieberman T.D."/>
            <person name="Swanson P.K."/>
            <person name="Smith M."/>
            <person name="Roesemann S."/>
            <person name="Alexander J.E."/>
            <person name="Rich S.A."/>
            <person name="Livny J."/>
            <person name="Vlamakis H."/>
            <person name="Clish C."/>
            <person name="Bullock K."/>
            <person name="Deik A."/>
            <person name="Scott J."/>
            <person name="Pierce K.A."/>
            <person name="Xavier R.J."/>
            <person name="Alm E.J."/>
        </authorList>
    </citation>
    <scope>NUCLEOTIDE SEQUENCE [LARGE SCALE GENOMIC DNA]</scope>
    <source>
        <strain evidence="4 10">BIOML-A13</strain>
    </source>
</reference>
<dbReference type="RefSeq" id="WP_003817002.1">
    <property type="nucleotide sequence ID" value="NZ_AP024712.1"/>
</dbReference>
<proteinExistence type="predicted"/>
<dbReference type="EMBL" id="LRPO01000020">
    <property type="protein sequence ID" value="KWZ81961.1"/>
    <property type="molecule type" value="Genomic_DNA"/>
</dbReference>
<evidence type="ECO:0000313" key="10">
    <source>
        <dbReference type="Proteomes" id="UP000451386"/>
    </source>
</evidence>
<dbReference type="Proteomes" id="UP000451386">
    <property type="component" value="Unassembled WGS sequence"/>
</dbReference>
<protein>
    <submittedName>
        <fullName evidence="4">UDP-N-acetylmuramyl peptide synthase</fullName>
    </submittedName>
</protein>
<dbReference type="Proteomes" id="UP000283727">
    <property type="component" value="Unassembled WGS sequence"/>
</dbReference>
<evidence type="ECO:0000313" key="6">
    <source>
        <dbReference type="EMBL" id="NGG35906.1"/>
    </source>
</evidence>
<dbReference type="EMBL" id="JAAJBJ010000002">
    <property type="protein sequence ID" value="NGG35906.1"/>
    <property type="molecule type" value="Genomic_DNA"/>
</dbReference>
<name>A0A0E2ZSF7_BIFBI</name>
<dbReference type="InterPro" id="IPR035911">
    <property type="entry name" value="MurE/MurF_N"/>
</dbReference>
<evidence type="ECO:0000313" key="5">
    <source>
        <dbReference type="EMBL" id="KWZ81961.1"/>
    </source>
</evidence>
<evidence type="ECO:0000313" key="8">
    <source>
        <dbReference type="Proteomes" id="UP000070092"/>
    </source>
</evidence>
<dbReference type="EMBL" id="WDOP01000001">
    <property type="protein sequence ID" value="KAB7487445.1"/>
    <property type="molecule type" value="Genomic_DNA"/>
</dbReference>
<evidence type="ECO:0000256" key="1">
    <source>
        <dbReference type="ARBA" id="ARBA00022618"/>
    </source>
</evidence>
<sequence>MSAVSEAVARRMTLGYLADTYGLELDPDFASGVTVTSIADDVDSVAPGSLYVPAQSVDVKRLEEARARGAYAALVPPSMKHEDGPAQMPLLRARLTSRQLGDIASDIAGTPSNALAIFVVGSDDPKRSERYASCVADFLHMLGNPVGVVKSSGSTSLERELDLTYPLSILDVQQTLSVCAEDGAAAMVFALNDRTLKSDALTSVNVDVIGLDSARDLRQPTPSGTGEDSRAGEGGEAASPSGQWASGEEPAGSAGDARDDLAQARQLGAGFGFEVDEQTHVARADAQSDLLAAQAPFASDRDSIRELSLAIAMVMAAGIRRNNIRSALRVSHELAHGEENKA</sequence>
<dbReference type="EMBL" id="QRLR01000004">
    <property type="protein sequence ID" value="RHJ22567.1"/>
    <property type="molecule type" value="Genomic_DNA"/>
</dbReference>
<dbReference type="Proteomes" id="UP000070092">
    <property type="component" value="Unassembled WGS sequence"/>
</dbReference>
<dbReference type="SUPFAM" id="SSF63418">
    <property type="entry name" value="MurE/MurF N-terminal domain"/>
    <property type="match status" value="1"/>
</dbReference>
<evidence type="ECO:0000313" key="11">
    <source>
        <dbReference type="Proteomes" id="UP000488776"/>
    </source>
</evidence>
<reference evidence="6 11" key="4">
    <citation type="submission" date="2020-02" db="EMBL/GenBank/DDBJ databases">
        <title>Antibiotic susceptibility profiles of lactic acid bacteria isolated from the human vagina and genetic basis of atypical resistances.</title>
        <authorList>
            <person name="Sirichoat A."/>
            <person name="Florez A.B."/>
            <person name="Vazquez L."/>
            <person name="Buppasiri P."/>
            <person name="Panya M."/>
            <person name="Lulitanond V."/>
            <person name="Mayo B."/>
        </authorList>
    </citation>
    <scope>NUCLEOTIDE SEQUENCE [LARGE SCALE GENOMIC DNA]</scope>
    <source>
        <strain evidence="6 11">VA07-1AN</strain>
    </source>
</reference>
<evidence type="ECO:0000256" key="2">
    <source>
        <dbReference type="ARBA" id="ARBA00023306"/>
    </source>
</evidence>
<dbReference type="PATRIC" id="fig|1681.23.peg.1102"/>
<reference evidence="5 8" key="1">
    <citation type="submission" date="2016-01" db="EMBL/GenBank/DDBJ databases">
        <authorList>
            <person name="Oliw E.H."/>
        </authorList>
    </citation>
    <scope>NUCLEOTIDE SEQUENCE [LARGE SCALE GENOMIC DNA]</scope>
    <source>
        <strain evidence="5 8">MJR8628B</strain>
    </source>
</reference>
<keyword evidence="1" id="KW-0132">Cell division</keyword>
<organism evidence="5 8">
    <name type="scientific">Bifidobacterium bifidum</name>
    <dbReference type="NCBI Taxonomy" id="1681"/>
    <lineage>
        <taxon>Bacteria</taxon>
        <taxon>Bacillati</taxon>
        <taxon>Actinomycetota</taxon>
        <taxon>Actinomycetes</taxon>
        <taxon>Bifidobacteriales</taxon>
        <taxon>Bifidobacteriaceae</taxon>
        <taxon>Bifidobacterium</taxon>
    </lineage>
</organism>
<reference evidence="7 9" key="2">
    <citation type="submission" date="2018-08" db="EMBL/GenBank/DDBJ databases">
        <title>A genome reference for cultivated species of the human gut microbiota.</title>
        <authorList>
            <person name="Zou Y."/>
            <person name="Xue W."/>
            <person name="Luo G."/>
        </authorList>
    </citation>
    <scope>NUCLEOTIDE SEQUENCE [LARGE SCALE GENOMIC DNA]</scope>
    <source>
        <strain evidence="7 9">AM12-10</strain>
    </source>
</reference>
<evidence type="ECO:0000313" key="7">
    <source>
        <dbReference type="EMBL" id="RHJ22567.1"/>
    </source>
</evidence>
<accession>A0A0E2ZSF7</accession>
<gene>
    <name evidence="7" type="ORF">DW137_07675</name>
    <name evidence="6" type="ORF">G5T23_02405</name>
    <name evidence="4" type="ORF">GBA83_00830</name>
    <name evidence="5" type="ORF">HMPREF3196_00543</name>
</gene>
<dbReference type="GO" id="GO:0051301">
    <property type="term" value="P:cell division"/>
    <property type="evidence" value="ECO:0007669"/>
    <property type="project" value="UniProtKB-KW"/>
</dbReference>
<dbReference type="AlphaFoldDB" id="A0A0E2ZSF7"/>
<evidence type="ECO:0000313" key="9">
    <source>
        <dbReference type="Proteomes" id="UP000283727"/>
    </source>
</evidence>